<dbReference type="HOGENOM" id="CLU_001265_1_2_1"/>
<sequence length="487" mass="52746">MAHESEKYSKHACDTTCTRTNNLVHILPVETVGVVTMEESSMSGSTKARVPVPKADTSWAAYGILLATISSEGLLFGISLSFGVFQDYYSNTLKFNDQSSWIGVLSAGAPFLGAPLITYSTQALAIPLQYYIFLGWVLCFGGLLSSAFCHSLSAIIATQGLMYGLGMLMLEMPVLIIFNTWFVRKRGLAFGILCGLTDLSGVGWTFLASNLLHHHGMRTTFLVLAAISFFIPGTALCFIRRRPSAKESLSITPPNEDVPSHTNVPEEDSPTCLPPYYRRMSFYTLMATNLLQSLAFYLPFIYLPSYTTMLGYTASRGTIVLAVANLAQVIGEIGFGSLSDKVNVHCLVVTSALMACLSTFFLWGFANSLAFLVVFALLFGCFGSGFIALWPRMGTMFAEKDASMIYSLMCLGRGIGSIASGPISAAVLPGLQTTSKPLSAHEHFRPVILFVGACMAASAALGSGGWMAYLFKKRRSMSKGHDEELIP</sequence>
<dbReference type="InterPro" id="IPR011701">
    <property type="entry name" value="MFS"/>
</dbReference>
<organism evidence="5 6">
    <name type="scientific">Exophiala xenobiotica</name>
    <dbReference type="NCBI Taxonomy" id="348802"/>
    <lineage>
        <taxon>Eukaryota</taxon>
        <taxon>Fungi</taxon>
        <taxon>Dikarya</taxon>
        <taxon>Ascomycota</taxon>
        <taxon>Pezizomycotina</taxon>
        <taxon>Eurotiomycetes</taxon>
        <taxon>Chaetothyriomycetidae</taxon>
        <taxon>Chaetothyriales</taxon>
        <taxon>Herpotrichiellaceae</taxon>
        <taxon>Exophiala</taxon>
    </lineage>
</organism>
<dbReference type="OrthoDB" id="2213137at2759"/>
<dbReference type="GO" id="GO:0022857">
    <property type="term" value="F:transmembrane transporter activity"/>
    <property type="evidence" value="ECO:0007669"/>
    <property type="project" value="InterPro"/>
</dbReference>
<feature type="transmembrane region" description="Helical" evidence="4">
    <location>
        <begin position="403"/>
        <end position="427"/>
    </location>
</feature>
<dbReference type="PANTHER" id="PTHR11360:SF287">
    <property type="entry name" value="MFS MONOCARBOXYLATE TRANSPORTER"/>
    <property type="match status" value="1"/>
</dbReference>
<dbReference type="RefSeq" id="XP_013318333.1">
    <property type="nucleotide sequence ID" value="XM_013462879.1"/>
</dbReference>
<accession>A0A0D2FCE2</accession>
<evidence type="ECO:0000313" key="5">
    <source>
        <dbReference type="EMBL" id="KIW57749.1"/>
    </source>
</evidence>
<dbReference type="InterPro" id="IPR036259">
    <property type="entry name" value="MFS_trans_sf"/>
</dbReference>
<evidence type="ECO:0000256" key="1">
    <source>
        <dbReference type="ARBA" id="ARBA00004141"/>
    </source>
</evidence>
<feature type="region of interest" description="Disordered" evidence="3">
    <location>
        <begin position="248"/>
        <end position="269"/>
    </location>
</feature>
<feature type="transmembrane region" description="Helical" evidence="4">
    <location>
        <begin position="162"/>
        <end position="181"/>
    </location>
</feature>
<feature type="transmembrane region" description="Helical" evidence="4">
    <location>
        <begin position="369"/>
        <end position="391"/>
    </location>
</feature>
<feature type="transmembrane region" description="Helical" evidence="4">
    <location>
        <begin position="282"/>
        <end position="303"/>
    </location>
</feature>
<feature type="transmembrane region" description="Helical" evidence="4">
    <location>
        <begin position="59"/>
        <end position="80"/>
    </location>
</feature>
<dbReference type="Proteomes" id="UP000054342">
    <property type="component" value="Unassembled WGS sequence"/>
</dbReference>
<feature type="transmembrane region" description="Helical" evidence="4">
    <location>
        <begin position="342"/>
        <end position="363"/>
    </location>
</feature>
<feature type="transmembrane region" description="Helical" evidence="4">
    <location>
        <begin position="309"/>
        <end position="330"/>
    </location>
</feature>
<evidence type="ECO:0000256" key="3">
    <source>
        <dbReference type="SAM" id="MobiDB-lite"/>
    </source>
</evidence>
<feature type="transmembrane region" description="Helical" evidence="4">
    <location>
        <begin position="219"/>
        <end position="239"/>
    </location>
</feature>
<feature type="transmembrane region" description="Helical" evidence="4">
    <location>
        <begin position="131"/>
        <end position="156"/>
    </location>
</feature>
<dbReference type="PANTHER" id="PTHR11360">
    <property type="entry name" value="MONOCARBOXYLATE TRANSPORTER"/>
    <property type="match status" value="1"/>
</dbReference>
<dbReference type="EMBL" id="KN847318">
    <property type="protein sequence ID" value="KIW57749.1"/>
    <property type="molecule type" value="Genomic_DNA"/>
</dbReference>
<evidence type="ECO:0000256" key="2">
    <source>
        <dbReference type="ARBA" id="ARBA00006727"/>
    </source>
</evidence>
<keyword evidence="4" id="KW-0472">Membrane</keyword>
<dbReference type="SUPFAM" id="SSF103473">
    <property type="entry name" value="MFS general substrate transporter"/>
    <property type="match status" value="1"/>
</dbReference>
<dbReference type="GeneID" id="25324218"/>
<dbReference type="Pfam" id="PF07690">
    <property type="entry name" value="MFS_1"/>
    <property type="match status" value="1"/>
</dbReference>
<dbReference type="InterPro" id="IPR050327">
    <property type="entry name" value="Proton-linked_MCT"/>
</dbReference>
<dbReference type="Gene3D" id="1.20.1250.20">
    <property type="entry name" value="MFS general substrate transporter like domains"/>
    <property type="match status" value="2"/>
</dbReference>
<reference evidence="5 6" key="1">
    <citation type="submission" date="2015-01" db="EMBL/GenBank/DDBJ databases">
        <title>The Genome Sequence of Exophiala xenobiotica CBS118157.</title>
        <authorList>
            <consortium name="The Broad Institute Genomics Platform"/>
            <person name="Cuomo C."/>
            <person name="de Hoog S."/>
            <person name="Gorbushina A."/>
            <person name="Stielow B."/>
            <person name="Teixiera M."/>
            <person name="Abouelleil A."/>
            <person name="Chapman S.B."/>
            <person name="Priest M."/>
            <person name="Young S.K."/>
            <person name="Wortman J."/>
            <person name="Nusbaum C."/>
            <person name="Birren B."/>
        </authorList>
    </citation>
    <scope>NUCLEOTIDE SEQUENCE [LARGE SCALE GENOMIC DNA]</scope>
    <source>
        <strain evidence="5 6">CBS 118157</strain>
    </source>
</reference>
<keyword evidence="4" id="KW-0812">Transmembrane</keyword>
<proteinExistence type="inferred from homology"/>
<keyword evidence="4" id="KW-1133">Transmembrane helix</keyword>
<comment type="similarity">
    <text evidence="2">Belongs to the major facilitator superfamily. Monocarboxylate porter (TC 2.A.1.13) family.</text>
</comment>
<evidence type="ECO:0000256" key="4">
    <source>
        <dbReference type="SAM" id="Phobius"/>
    </source>
</evidence>
<name>A0A0D2FCE2_9EURO</name>
<dbReference type="AlphaFoldDB" id="A0A0D2FCE2"/>
<gene>
    <name evidence="5" type="ORF">PV05_02310</name>
</gene>
<feature type="transmembrane region" description="Helical" evidence="4">
    <location>
        <begin position="447"/>
        <end position="471"/>
    </location>
</feature>
<keyword evidence="6" id="KW-1185">Reference proteome</keyword>
<evidence type="ECO:0008006" key="7">
    <source>
        <dbReference type="Google" id="ProtNLM"/>
    </source>
</evidence>
<feature type="transmembrane region" description="Helical" evidence="4">
    <location>
        <begin position="100"/>
        <end position="119"/>
    </location>
</feature>
<evidence type="ECO:0000313" key="6">
    <source>
        <dbReference type="Proteomes" id="UP000054342"/>
    </source>
</evidence>
<comment type="subcellular location">
    <subcellularLocation>
        <location evidence="1">Membrane</location>
        <topology evidence="1">Multi-pass membrane protein</topology>
    </subcellularLocation>
</comment>
<feature type="transmembrane region" description="Helical" evidence="4">
    <location>
        <begin position="188"/>
        <end position="207"/>
    </location>
</feature>
<dbReference type="GO" id="GO:0016020">
    <property type="term" value="C:membrane"/>
    <property type="evidence" value="ECO:0007669"/>
    <property type="project" value="UniProtKB-SubCell"/>
</dbReference>
<protein>
    <recommendedName>
        <fullName evidence="7">Major facilitator superfamily (MFS) profile domain-containing protein</fullName>
    </recommendedName>
</protein>